<keyword evidence="2" id="KW-1133">Transmembrane helix</keyword>
<feature type="transmembrane region" description="Helical" evidence="2">
    <location>
        <begin position="40"/>
        <end position="60"/>
    </location>
</feature>
<name>A0A927MAW0_9ACTN</name>
<dbReference type="InterPro" id="IPR002477">
    <property type="entry name" value="Peptidoglycan-bd-like"/>
</dbReference>
<evidence type="ECO:0000259" key="3">
    <source>
        <dbReference type="Pfam" id="PF01471"/>
    </source>
</evidence>
<proteinExistence type="predicted"/>
<gene>
    <name evidence="4" type="ORF">H4W31_006697</name>
</gene>
<evidence type="ECO:0000313" key="4">
    <source>
        <dbReference type="EMBL" id="MBE1491059.1"/>
    </source>
</evidence>
<dbReference type="EMBL" id="JADBEB010000001">
    <property type="protein sequence ID" value="MBE1491059.1"/>
    <property type="molecule type" value="Genomic_DNA"/>
</dbReference>
<dbReference type="Gene3D" id="2.40.420.20">
    <property type="match status" value="1"/>
</dbReference>
<dbReference type="Proteomes" id="UP000649753">
    <property type="component" value="Unassembled WGS sequence"/>
</dbReference>
<keyword evidence="4" id="KW-0378">Hydrolase</keyword>
<feature type="domain" description="Peptidoglycan binding-like" evidence="3">
    <location>
        <begin position="153"/>
        <end position="205"/>
    </location>
</feature>
<dbReference type="AlphaFoldDB" id="A0A927MAW0"/>
<accession>A0A927MAW0</accession>
<dbReference type="Gene3D" id="1.10.101.10">
    <property type="entry name" value="PGBD-like superfamily/PGBD"/>
    <property type="match status" value="1"/>
</dbReference>
<evidence type="ECO:0000256" key="1">
    <source>
        <dbReference type="SAM" id="MobiDB-lite"/>
    </source>
</evidence>
<keyword evidence="2" id="KW-0812">Transmembrane</keyword>
<dbReference type="InterPro" id="IPR036365">
    <property type="entry name" value="PGBD-like_sf"/>
</dbReference>
<dbReference type="SUPFAM" id="SSF47090">
    <property type="entry name" value="PGBD-like"/>
    <property type="match status" value="1"/>
</dbReference>
<dbReference type="InterPro" id="IPR036366">
    <property type="entry name" value="PGBDSf"/>
</dbReference>
<protein>
    <submittedName>
        <fullName evidence="4">Peptidoglycan hydrolase-like protein with peptidoglycan-binding domain</fullName>
    </submittedName>
</protein>
<dbReference type="GO" id="GO:0016787">
    <property type="term" value="F:hydrolase activity"/>
    <property type="evidence" value="ECO:0007669"/>
    <property type="project" value="UniProtKB-KW"/>
</dbReference>
<evidence type="ECO:0000313" key="5">
    <source>
        <dbReference type="Proteomes" id="UP000649753"/>
    </source>
</evidence>
<comment type="caution">
    <text evidence="4">The sequence shown here is derived from an EMBL/GenBank/DDBJ whole genome shotgun (WGS) entry which is preliminary data.</text>
</comment>
<feature type="region of interest" description="Disordered" evidence="1">
    <location>
        <begin position="1"/>
        <end position="31"/>
    </location>
</feature>
<evidence type="ECO:0000256" key="2">
    <source>
        <dbReference type="SAM" id="Phobius"/>
    </source>
</evidence>
<sequence length="397" mass="41253">MSREVSAEGPDAVDQAEQPVTSTDWEDTSRQSARLSRRTGWWMAAGTAAVVAATAAILVVRQSPRQAAERPATPGAVATVQRTDLIERERVDGTLRYAGSYPIAGSGGVLTWLPAPGREIRRGQQVYGVDGRLVRLFYGPTPLWRDLRVGVSNGADVLAVERNLAALGYRGMTVDNRFTEATRAAVRRWQEDARLPRTGVVTPAMVVVTPDAIRVGSVPGLLGRPAQGNVLLATGTRRVVAVDLPAAKQQLAVEGAEVVVELPTGGSTSGVIAGIGTVATSSGDADTDGAAGQGQPGQAVQNATIPVEIRLGDPSAAGRLDHAPVTVGFTLAMRRGVLAVPVTALVAHPEGGYAVEVVDGTADPRLLPVRPGAFADGQVEVSGDGLVEGMRIEVPAP</sequence>
<dbReference type="Pfam" id="PF01471">
    <property type="entry name" value="PG_binding_1"/>
    <property type="match status" value="1"/>
</dbReference>
<organism evidence="4 5">
    <name type="scientific">Plantactinospora soyae</name>
    <dbReference type="NCBI Taxonomy" id="1544732"/>
    <lineage>
        <taxon>Bacteria</taxon>
        <taxon>Bacillati</taxon>
        <taxon>Actinomycetota</taxon>
        <taxon>Actinomycetes</taxon>
        <taxon>Micromonosporales</taxon>
        <taxon>Micromonosporaceae</taxon>
        <taxon>Plantactinospora</taxon>
    </lineage>
</organism>
<keyword evidence="2" id="KW-0472">Membrane</keyword>
<keyword evidence="5" id="KW-1185">Reference proteome</keyword>
<reference evidence="4" key="1">
    <citation type="submission" date="2020-10" db="EMBL/GenBank/DDBJ databases">
        <title>Sequencing the genomes of 1000 actinobacteria strains.</title>
        <authorList>
            <person name="Klenk H.-P."/>
        </authorList>
    </citation>
    <scope>NUCLEOTIDE SEQUENCE</scope>
    <source>
        <strain evidence="4">DSM 46832</strain>
    </source>
</reference>
<dbReference type="RefSeq" id="WP_318783549.1">
    <property type="nucleotide sequence ID" value="NZ_JADBEB010000001.1"/>
</dbReference>